<gene>
    <name evidence="2" type="ORF">FE374_03245</name>
</gene>
<dbReference type="OrthoDB" id="9802489at2"/>
<dbReference type="Pfam" id="PF02627">
    <property type="entry name" value="CMD"/>
    <property type="match status" value="1"/>
</dbReference>
<dbReference type="RefSeq" id="WP_139927215.1">
    <property type="nucleotide sequence ID" value="NZ_CP040915.1"/>
</dbReference>
<feature type="domain" description="Carboxymuconolactone decarboxylase-like" evidence="1">
    <location>
        <begin position="45"/>
        <end position="127"/>
    </location>
</feature>
<sequence length="141" mass="15138">MTARPPVAQARADSHDRGLTVRTQVLGEDHVDRAFAGAVQPWESDLQEMVSSFAWGEVWARDELPRRERSLVTVAMLVALGRHEELAVHVRGGVRNGLEPSELGEVVVHAAVYCGFPAALTAMRVLTATLADVDGADGGQA</sequence>
<dbReference type="GO" id="GO:0051920">
    <property type="term" value="F:peroxiredoxin activity"/>
    <property type="evidence" value="ECO:0007669"/>
    <property type="project" value="InterPro"/>
</dbReference>
<reference evidence="2 3" key="1">
    <citation type="submission" date="2019-05" db="EMBL/GenBank/DDBJ databases">
        <title>Georgenia *** sp. nov., and Georgenia *** sp. nov., isolated from the intestinal contents of plateau pika (Ochotona curzoniae) in the Qinghai-Tibet plateau of China.</title>
        <authorList>
            <person name="Tian Z."/>
        </authorList>
    </citation>
    <scope>NUCLEOTIDE SEQUENCE [LARGE SCALE GENOMIC DNA]</scope>
    <source>
        <strain evidence="2 3">Z443</strain>
    </source>
</reference>
<dbReference type="Gene3D" id="1.20.1290.10">
    <property type="entry name" value="AhpD-like"/>
    <property type="match status" value="1"/>
</dbReference>
<proteinExistence type="predicted"/>
<dbReference type="KEGG" id="gyu:FE374_03245"/>
<organism evidence="2 3">
    <name type="scientific">Georgenia yuyongxinii</name>
    <dbReference type="NCBI Taxonomy" id="2589797"/>
    <lineage>
        <taxon>Bacteria</taxon>
        <taxon>Bacillati</taxon>
        <taxon>Actinomycetota</taxon>
        <taxon>Actinomycetes</taxon>
        <taxon>Micrococcales</taxon>
        <taxon>Bogoriellaceae</taxon>
        <taxon>Georgenia</taxon>
    </lineage>
</organism>
<protein>
    <submittedName>
        <fullName evidence="2">4-carboxymuconolactone decarboxylase</fullName>
    </submittedName>
</protein>
<dbReference type="AlphaFoldDB" id="A0A5B8BZT8"/>
<name>A0A5B8BZT8_9MICO</name>
<dbReference type="SUPFAM" id="SSF69118">
    <property type="entry name" value="AhpD-like"/>
    <property type="match status" value="1"/>
</dbReference>
<dbReference type="PANTHER" id="PTHR33570">
    <property type="entry name" value="4-CARBOXYMUCONOLACTONE DECARBOXYLASE FAMILY PROTEIN"/>
    <property type="match status" value="1"/>
</dbReference>
<dbReference type="EMBL" id="CP040915">
    <property type="protein sequence ID" value="QDC23773.1"/>
    <property type="molecule type" value="Genomic_DNA"/>
</dbReference>
<evidence type="ECO:0000313" key="2">
    <source>
        <dbReference type="EMBL" id="QDC23773.1"/>
    </source>
</evidence>
<evidence type="ECO:0000313" key="3">
    <source>
        <dbReference type="Proteomes" id="UP000314616"/>
    </source>
</evidence>
<dbReference type="InterPro" id="IPR003779">
    <property type="entry name" value="CMD-like"/>
</dbReference>
<dbReference type="InterPro" id="IPR052512">
    <property type="entry name" value="4CMD/NDH-1_regulator"/>
</dbReference>
<dbReference type="PANTHER" id="PTHR33570:SF2">
    <property type="entry name" value="CARBOXYMUCONOLACTONE DECARBOXYLASE-LIKE DOMAIN-CONTAINING PROTEIN"/>
    <property type="match status" value="1"/>
</dbReference>
<dbReference type="InterPro" id="IPR029032">
    <property type="entry name" value="AhpD-like"/>
</dbReference>
<evidence type="ECO:0000259" key="1">
    <source>
        <dbReference type="Pfam" id="PF02627"/>
    </source>
</evidence>
<dbReference type="Proteomes" id="UP000314616">
    <property type="component" value="Chromosome"/>
</dbReference>
<accession>A0A5B8BZT8</accession>